<organism evidence="3 4">
    <name type="scientific">Laribacter hongkongensis (strain HLHK9)</name>
    <dbReference type="NCBI Taxonomy" id="557598"/>
    <lineage>
        <taxon>Bacteria</taxon>
        <taxon>Pseudomonadati</taxon>
        <taxon>Pseudomonadota</taxon>
        <taxon>Betaproteobacteria</taxon>
        <taxon>Neisseriales</taxon>
        <taxon>Aquaspirillaceae</taxon>
        <taxon>Laribacter</taxon>
    </lineage>
</organism>
<dbReference type="SUPFAM" id="SSF52499">
    <property type="entry name" value="Isochorismatase-like hydrolases"/>
    <property type="match status" value="1"/>
</dbReference>
<dbReference type="AlphaFoldDB" id="C1D8B8"/>
<dbReference type="STRING" id="557598.LHK_01723"/>
<dbReference type="PANTHER" id="PTHR43540:SF6">
    <property type="entry name" value="ISOCHORISMATASE-LIKE DOMAIN-CONTAINING PROTEIN"/>
    <property type="match status" value="1"/>
</dbReference>
<proteinExistence type="predicted"/>
<dbReference type="RefSeq" id="WP_012697194.1">
    <property type="nucleotide sequence ID" value="NC_012559.1"/>
</dbReference>
<dbReference type="InterPro" id="IPR000868">
    <property type="entry name" value="Isochorismatase-like_dom"/>
</dbReference>
<dbReference type="Gene3D" id="3.40.50.850">
    <property type="entry name" value="Isochorismatase-like"/>
    <property type="match status" value="1"/>
</dbReference>
<dbReference type="InterPro" id="IPR050272">
    <property type="entry name" value="Isochorismatase-like_hydrls"/>
</dbReference>
<evidence type="ECO:0000313" key="3">
    <source>
        <dbReference type="EMBL" id="ACO74708.1"/>
    </source>
</evidence>
<reference evidence="3 4" key="1">
    <citation type="journal article" date="2009" name="PLoS Genet.">
        <title>The complete genome and proteome of Laribacter hongkongensis reveal potential mechanisms for adaptations to different temperatures and habitats.</title>
        <authorList>
            <person name="Woo P.C."/>
            <person name="Lau S.K."/>
            <person name="Tse H."/>
            <person name="Teng J.L."/>
            <person name="Curreem S.O."/>
            <person name="Tsang A.K."/>
            <person name="Fan R.Y."/>
            <person name="Wong G.K."/>
            <person name="Huang Y."/>
            <person name="Loman N.J."/>
            <person name="Snyder L.A."/>
            <person name="Cai J.J."/>
            <person name="Huang J.D."/>
            <person name="Mak W."/>
            <person name="Pallen M.J."/>
            <person name="Lok S."/>
            <person name="Yuen K.Y."/>
        </authorList>
    </citation>
    <scope>NUCLEOTIDE SEQUENCE [LARGE SCALE GENOMIC DNA]</scope>
    <source>
        <strain evidence="3 4">HLHK9</strain>
    </source>
</reference>
<dbReference type="HOGENOM" id="CLU_068979_5_6_4"/>
<dbReference type="Proteomes" id="UP000002010">
    <property type="component" value="Chromosome"/>
</dbReference>
<dbReference type="PANTHER" id="PTHR43540">
    <property type="entry name" value="PEROXYUREIDOACRYLATE/UREIDOACRYLATE AMIDOHYDROLASE-RELATED"/>
    <property type="match status" value="1"/>
</dbReference>
<dbReference type="eggNOG" id="COG1335">
    <property type="taxonomic scope" value="Bacteria"/>
</dbReference>
<name>C1D8B8_LARHH</name>
<keyword evidence="1" id="KW-0378">Hydrolase</keyword>
<gene>
    <name evidence="3" type="ordered locus">LHK_01723</name>
</gene>
<protein>
    <submittedName>
        <fullName evidence="3">Isochorismatase family protein</fullName>
    </submittedName>
</protein>
<dbReference type="Pfam" id="PF00857">
    <property type="entry name" value="Isochorismatase"/>
    <property type="match status" value="1"/>
</dbReference>
<dbReference type="EMBL" id="CP001154">
    <property type="protein sequence ID" value="ACO74708.1"/>
    <property type="molecule type" value="Genomic_DNA"/>
</dbReference>
<dbReference type="InterPro" id="IPR036380">
    <property type="entry name" value="Isochorismatase-like_sf"/>
</dbReference>
<evidence type="ECO:0000256" key="1">
    <source>
        <dbReference type="ARBA" id="ARBA00022801"/>
    </source>
</evidence>
<dbReference type="GO" id="GO:0016787">
    <property type="term" value="F:hydrolase activity"/>
    <property type="evidence" value="ECO:0007669"/>
    <property type="project" value="UniProtKB-KW"/>
</dbReference>
<keyword evidence="4" id="KW-1185">Reference proteome</keyword>
<sequence>MSAALIVIDVQQSFRFRPFWSEQDLPAFREHLLALIAGCRQLDVPVVHILHEGKTGPFAADSGLVRLMDWVPADADATFTKHVHNALTESGLRPWLETRGIQRLVLAGIRTEQCCETTARVAADLGYQVDFVSEAMLTFAMTHPHSGRHYSAADLRERTELVLAERFVTLHSVESSLAALAATLPPPQEAGHAAG</sequence>
<evidence type="ECO:0000313" key="4">
    <source>
        <dbReference type="Proteomes" id="UP000002010"/>
    </source>
</evidence>
<evidence type="ECO:0000259" key="2">
    <source>
        <dbReference type="Pfam" id="PF00857"/>
    </source>
</evidence>
<feature type="domain" description="Isochorismatase-like" evidence="2">
    <location>
        <begin position="3"/>
        <end position="143"/>
    </location>
</feature>
<dbReference type="KEGG" id="lhk:LHK_01723"/>
<accession>C1D8B8</accession>